<reference evidence="1 2" key="1">
    <citation type="submission" date="2020-02" db="EMBL/GenBank/DDBJ databases">
        <authorList>
            <person name="Ferguson B K."/>
        </authorList>
    </citation>
    <scope>NUCLEOTIDE SEQUENCE [LARGE SCALE GENOMIC DNA]</scope>
</reference>
<accession>A0A6H5FW23</accession>
<protein>
    <submittedName>
        <fullName evidence="1">Uncharacterized protein</fullName>
    </submittedName>
</protein>
<organism evidence="1 2">
    <name type="scientific">Nesidiocoris tenuis</name>
    <dbReference type="NCBI Taxonomy" id="355587"/>
    <lineage>
        <taxon>Eukaryota</taxon>
        <taxon>Metazoa</taxon>
        <taxon>Ecdysozoa</taxon>
        <taxon>Arthropoda</taxon>
        <taxon>Hexapoda</taxon>
        <taxon>Insecta</taxon>
        <taxon>Pterygota</taxon>
        <taxon>Neoptera</taxon>
        <taxon>Paraneoptera</taxon>
        <taxon>Hemiptera</taxon>
        <taxon>Heteroptera</taxon>
        <taxon>Panheteroptera</taxon>
        <taxon>Cimicomorpha</taxon>
        <taxon>Miridae</taxon>
        <taxon>Dicyphina</taxon>
        <taxon>Nesidiocoris</taxon>
    </lineage>
</organism>
<dbReference type="AlphaFoldDB" id="A0A6H5FW23"/>
<sequence length="62" mass="7152">MCGIPERTRPRSWLPFLARNLCSPSSVILSELSKSRATRFLVTPCSIQAFKTWESRKNQIQQ</sequence>
<name>A0A6H5FW23_9HEMI</name>
<keyword evidence="2" id="KW-1185">Reference proteome</keyword>
<dbReference type="EMBL" id="CADCXU010000550">
    <property type="protein sequence ID" value="CAA9993483.1"/>
    <property type="molecule type" value="Genomic_DNA"/>
</dbReference>
<gene>
    <name evidence="1" type="ORF">NTEN_LOCUS437</name>
</gene>
<evidence type="ECO:0000313" key="2">
    <source>
        <dbReference type="Proteomes" id="UP000479000"/>
    </source>
</evidence>
<evidence type="ECO:0000313" key="1">
    <source>
        <dbReference type="EMBL" id="CAA9993483.1"/>
    </source>
</evidence>
<proteinExistence type="predicted"/>
<feature type="non-terminal residue" evidence="1">
    <location>
        <position position="62"/>
    </location>
</feature>
<dbReference type="Proteomes" id="UP000479000">
    <property type="component" value="Unassembled WGS sequence"/>
</dbReference>